<dbReference type="SUPFAM" id="SSF50486">
    <property type="entry name" value="FMT C-terminal domain-like"/>
    <property type="match status" value="1"/>
</dbReference>
<dbReference type="AlphaFoldDB" id="A0A087BLC4"/>
<dbReference type="Gene3D" id="3.10.300.10">
    <property type="entry name" value="Methylpurine-DNA glycosylase (MPG)"/>
    <property type="match status" value="1"/>
</dbReference>
<dbReference type="GO" id="GO:0003905">
    <property type="term" value="F:alkylbase DNA N-glycosylase activity"/>
    <property type="evidence" value="ECO:0007669"/>
    <property type="project" value="InterPro"/>
</dbReference>
<reference evidence="1 2" key="1">
    <citation type="submission" date="2014-03" db="EMBL/GenBank/DDBJ databases">
        <title>Genomics of Bifidobacteria.</title>
        <authorList>
            <person name="Ventura M."/>
            <person name="Milani C."/>
            <person name="Lugli G.A."/>
        </authorList>
    </citation>
    <scope>NUCLEOTIDE SEQUENCE [LARGE SCALE GENOMIC DNA]</scope>
    <source>
        <strain evidence="1 2">LMG 11592</strain>
    </source>
</reference>
<comment type="caution">
    <text evidence="1">The sequence shown here is derived from an EMBL/GenBank/DDBJ whole genome shotgun (WGS) entry which is preliminary data.</text>
</comment>
<sequence length="60" mass="6926">MLERSRLRKGERIQRTPRVGISRARGCLRRFIIADNPYVSKVPKAIREQALWDDETGGMA</sequence>
<name>A0A087BLC4_9BIFI</name>
<accession>A0A087BLC4</accession>
<dbReference type="InterPro" id="IPR011034">
    <property type="entry name" value="Formyl_transferase-like_C_sf"/>
</dbReference>
<evidence type="ECO:0000313" key="2">
    <source>
        <dbReference type="Proteomes" id="UP000029014"/>
    </source>
</evidence>
<organism evidence="1 2">
    <name type="scientific">Bifidobacterium minimum</name>
    <dbReference type="NCBI Taxonomy" id="1693"/>
    <lineage>
        <taxon>Bacteria</taxon>
        <taxon>Bacillati</taxon>
        <taxon>Actinomycetota</taxon>
        <taxon>Actinomycetes</taxon>
        <taxon>Bifidobacteriales</taxon>
        <taxon>Bifidobacteriaceae</taxon>
        <taxon>Bifidobacterium</taxon>
    </lineage>
</organism>
<dbReference type="EMBL" id="JGZD01000012">
    <property type="protein sequence ID" value="KFI71824.1"/>
    <property type="molecule type" value="Genomic_DNA"/>
</dbReference>
<gene>
    <name evidence="1" type="ORF">BMIN_1490</name>
</gene>
<dbReference type="GO" id="GO:0006284">
    <property type="term" value="P:base-excision repair"/>
    <property type="evidence" value="ECO:0007669"/>
    <property type="project" value="InterPro"/>
</dbReference>
<protein>
    <submittedName>
        <fullName evidence="1">DNA-3-methyladenine glycosylase</fullName>
    </submittedName>
</protein>
<dbReference type="Proteomes" id="UP000029014">
    <property type="component" value="Unassembled WGS sequence"/>
</dbReference>
<dbReference type="GO" id="GO:0003677">
    <property type="term" value="F:DNA binding"/>
    <property type="evidence" value="ECO:0007669"/>
    <property type="project" value="InterPro"/>
</dbReference>
<evidence type="ECO:0000313" key="1">
    <source>
        <dbReference type="EMBL" id="KFI71824.1"/>
    </source>
</evidence>
<proteinExistence type="predicted"/>
<keyword evidence="2" id="KW-1185">Reference proteome</keyword>
<dbReference type="InterPro" id="IPR036995">
    <property type="entry name" value="MPG_sf"/>
</dbReference>